<dbReference type="PANTHER" id="PTHR42713">
    <property type="entry name" value="HISTIDINE KINASE-RELATED"/>
    <property type="match status" value="1"/>
</dbReference>
<dbReference type="Proteomes" id="UP000244184">
    <property type="component" value="Unassembled WGS sequence"/>
</dbReference>
<dbReference type="GO" id="GO:0000160">
    <property type="term" value="P:phosphorelay signal transduction system"/>
    <property type="evidence" value="ECO:0007669"/>
    <property type="project" value="UniProtKB-KW"/>
</dbReference>
<accession>A0A2T6FWB7</accession>
<dbReference type="Pfam" id="PF00072">
    <property type="entry name" value="Response_reg"/>
    <property type="match status" value="1"/>
</dbReference>
<keyword evidence="3 8" id="KW-0597">Phosphoprotein</keyword>
<dbReference type="PANTHER" id="PTHR42713:SF3">
    <property type="entry name" value="TRANSCRIPTIONAL REGULATORY PROTEIN HPTR"/>
    <property type="match status" value="1"/>
</dbReference>
<evidence type="ECO:0000256" key="8">
    <source>
        <dbReference type="PROSITE-ProRule" id="PRU00169"/>
    </source>
</evidence>
<evidence type="ECO:0000256" key="4">
    <source>
        <dbReference type="ARBA" id="ARBA00023012"/>
    </source>
</evidence>
<evidence type="ECO:0000256" key="2">
    <source>
        <dbReference type="ARBA" id="ARBA00022490"/>
    </source>
</evidence>
<comment type="caution">
    <text evidence="11">The sequence shown here is derived from an EMBL/GenBank/DDBJ whole genome shotgun (WGS) entry which is preliminary data.</text>
</comment>
<feature type="domain" description="Response regulatory" evidence="10">
    <location>
        <begin position="2"/>
        <end position="119"/>
    </location>
</feature>
<dbReference type="Gene3D" id="3.40.50.2300">
    <property type="match status" value="1"/>
</dbReference>
<evidence type="ECO:0000256" key="5">
    <source>
        <dbReference type="ARBA" id="ARBA00023015"/>
    </source>
</evidence>
<feature type="modified residue" description="4-aspartylphosphate" evidence="8">
    <location>
        <position position="54"/>
    </location>
</feature>
<keyword evidence="5" id="KW-0805">Transcription regulation</keyword>
<dbReference type="GO" id="GO:0005737">
    <property type="term" value="C:cytoplasm"/>
    <property type="evidence" value="ECO:0007669"/>
    <property type="project" value="UniProtKB-SubCell"/>
</dbReference>
<dbReference type="EMBL" id="PYHP01000072">
    <property type="protein sequence ID" value="PUA36194.1"/>
    <property type="molecule type" value="Genomic_DNA"/>
</dbReference>
<evidence type="ECO:0000259" key="10">
    <source>
        <dbReference type="PROSITE" id="PS50110"/>
    </source>
</evidence>
<dbReference type="PROSITE" id="PS01124">
    <property type="entry name" value="HTH_ARAC_FAMILY_2"/>
    <property type="match status" value="1"/>
</dbReference>
<protein>
    <submittedName>
        <fullName evidence="11">DNA-binding response regulator</fullName>
    </submittedName>
</protein>
<comment type="subcellular location">
    <subcellularLocation>
        <location evidence="1">Cytoplasm</location>
    </subcellularLocation>
</comment>
<dbReference type="InterPro" id="IPR018062">
    <property type="entry name" value="HTH_AraC-typ_CS"/>
</dbReference>
<evidence type="ECO:0000259" key="9">
    <source>
        <dbReference type="PROSITE" id="PS01124"/>
    </source>
</evidence>
<organism evidence="11 12">
    <name type="scientific">Paenibacillus elgii</name>
    <dbReference type="NCBI Taxonomy" id="189691"/>
    <lineage>
        <taxon>Bacteria</taxon>
        <taxon>Bacillati</taxon>
        <taxon>Bacillota</taxon>
        <taxon>Bacilli</taxon>
        <taxon>Bacillales</taxon>
        <taxon>Paenibacillaceae</taxon>
        <taxon>Paenibacillus</taxon>
    </lineage>
</organism>
<evidence type="ECO:0000256" key="7">
    <source>
        <dbReference type="ARBA" id="ARBA00023163"/>
    </source>
</evidence>
<dbReference type="InterPro" id="IPR001789">
    <property type="entry name" value="Sig_transdc_resp-reg_receiver"/>
</dbReference>
<keyword evidence="2" id="KW-0963">Cytoplasm</keyword>
<evidence type="ECO:0000313" key="11">
    <source>
        <dbReference type="EMBL" id="PUA36194.1"/>
    </source>
</evidence>
<feature type="domain" description="HTH araC/xylS-type" evidence="9">
    <location>
        <begin position="255"/>
        <end position="353"/>
    </location>
</feature>
<name>A0A2T6FWB7_9BACL</name>
<dbReference type="SUPFAM" id="SSF52172">
    <property type="entry name" value="CheY-like"/>
    <property type="match status" value="1"/>
</dbReference>
<keyword evidence="6 11" id="KW-0238">DNA-binding</keyword>
<dbReference type="InterPro" id="IPR018060">
    <property type="entry name" value="HTH_AraC"/>
</dbReference>
<keyword evidence="4" id="KW-0902">Two-component regulatory system</keyword>
<proteinExistence type="predicted"/>
<evidence type="ECO:0000313" key="12">
    <source>
        <dbReference type="Proteomes" id="UP000244184"/>
    </source>
</evidence>
<evidence type="ECO:0000256" key="3">
    <source>
        <dbReference type="ARBA" id="ARBA00022553"/>
    </source>
</evidence>
<dbReference type="SMART" id="SM00342">
    <property type="entry name" value="HTH_ARAC"/>
    <property type="match status" value="1"/>
</dbReference>
<dbReference type="InterPro" id="IPR011006">
    <property type="entry name" value="CheY-like_superfamily"/>
</dbReference>
<keyword evidence="7" id="KW-0804">Transcription</keyword>
<sequence length="356" mass="40776">MKAVVIDDEFWTRSSIRQLADWARFGIDRVEEAEDGLSALKIIDEINPEIVITDMKMRGMNGAQLLQKLTEDYPFIRKIVISGYDDFSYTKQAIRSKVDEYILKPIHPEELNMALEKAVREWRIARGLHTVQPLDKPMLKIITEYKRIISGHFQGMQVEAVQGRFKELEQVLRAREPFQPGFNNTLYKQFLLLLEEQASMAGTDAAFAIPACANNFYVSDDTPLPQWIEVLSAAYASVLEESIHRRRSKSRIDIDEVRQYIDLSFAESITLESVAGRFFVSKEHLSRTFKQETGSTVVDYIISKRMDKAKQLLLDPANSIKSAAEAVGYSDITYFHRLFKKVTGITPNQVRQDPQA</sequence>
<dbReference type="PROSITE" id="PS50110">
    <property type="entry name" value="RESPONSE_REGULATORY"/>
    <property type="match status" value="1"/>
</dbReference>
<dbReference type="InterPro" id="IPR009057">
    <property type="entry name" value="Homeodomain-like_sf"/>
</dbReference>
<evidence type="ECO:0000256" key="1">
    <source>
        <dbReference type="ARBA" id="ARBA00004496"/>
    </source>
</evidence>
<dbReference type="RefSeq" id="WP_108534089.1">
    <property type="nucleotide sequence ID" value="NZ_PYHP01000072.1"/>
</dbReference>
<dbReference type="SMART" id="SM00448">
    <property type="entry name" value="REC"/>
    <property type="match status" value="1"/>
</dbReference>
<evidence type="ECO:0000256" key="6">
    <source>
        <dbReference type="ARBA" id="ARBA00023125"/>
    </source>
</evidence>
<dbReference type="GO" id="GO:0003700">
    <property type="term" value="F:DNA-binding transcription factor activity"/>
    <property type="evidence" value="ECO:0007669"/>
    <property type="project" value="InterPro"/>
</dbReference>
<reference evidence="11 12" key="1">
    <citation type="submission" date="2018-03" db="EMBL/GenBank/DDBJ databases">
        <title>Genome sequence of Paenibacillus elgii strain AC13 an antimicrobial compound producing bacteria.</title>
        <authorList>
            <person name="Kurokawa A.S."/>
            <person name="Araujo J.F."/>
            <person name="Costa R.A."/>
            <person name="Ortega D.B."/>
            <person name="Pires A.S."/>
            <person name="Pappas G.J.Jr."/>
            <person name="Franco O.L."/>
            <person name="Barreto C."/>
            <person name="Magalhaes B.S."/>
            <person name="Kruger R.H."/>
        </authorList>
    </citation>
    <scope>NUCLEOTIDE SEQUENCE [LARGE SCALE GENOMIC DNA]</scope>
    <source>
        <strain evidence="11 12">AC13</strain>
    </source>
</reference>
<dbReference type="CDD" id="cd17536">
    <property type="entry name" value="REC_YesN-like"/>
    <property type="match status" value="1"/>
</dbReference>
<dbReference type="AlphaFoldDB" id="A0A2T6FWB7"/>
<dbReference type="PROSITE" id="PS00041">
    <property type="entry name" value="HTH_ARAC_FAMILY_1"/>
    <property type="match status" value="1"/>
</dbReference>
<gene>
    <name evidence="11" type="ORF">C8Z91_27525</name>
</gene>
<dbReference type="SUPFAM" id="SSF46689">
    <property type="entry name" value="Homeodomain-like"/>
    <property type="match status" value="2"/>
</dbReference>
<dbReference type="GO" id="GO:0043565">
    <property type="term" value="F:sequence-specific DNA binding"/>
    <property type="evidence" value="ECO:0007669"/>
    <property type="project" value="InterPro"/>
</dbReference>
<dbReference type="Gene3D" id="1.10.10.60">
    <property type="entry name" value="Homeodomain-like"/>
    <property type="match status" value="2"/>
</dbReference>
<dbReference type="Pfam" id="PF12833">
    <property type="entry name" value="HTH_18"/>
    <property type="match status" value="1"/>
</dbReference>
<dbReference type="InterPro" id="IPR051552">
    <property type="entry name" value="HptR"/>
</dbReference>